<protein>
    <submittedName>
        <fullName evidence="2">Gypsy retrotransposon integrase 1</fullName>
    </submittedName>
</protein>
<reference evidence="2" key="2">
    <citation type="submission" date="2016-06" db="EMBL/GenBank/DDBJ databases">
        <title>The genome of a short-lived fish provides insights into sex chromosome evolution and the genetic control of aging.</title>
        <authorList>
            <person name="Reichwald K."/>
            <person name="Felder M."/>
            <person name="Petzold A."/>
            <person name="Koch P."/>
            <person name="Groth M."/>
            <person name="Platzer M."/>
        </authorList>
    </citation>
    <scope>NUCLEOTIDE SEQUENCE</scope>
    <source>
        <tissue evidence="2">Brain</tissue>
    </source>
</reference>
<accession>A0A1A8ET53</accession>
<feature type="region of interest" description="Disordered" evidence="1">
    <location>
        <begin position="1"/>
        <end position="36"/>
    </location>
</feature>
<dbReference type="EMBL" id="HAEB01003515">
    <property type="protein sequence ID" value="SBQ50042.1"/>
    <property type="molecule type" value="Transcribed_RNA"/>
</dbReference>
<sequence length="88" mass="10256">MTTKMQTRKAQPVQCEEPEVDSSASADQGAAKMGTTEEKLEELAELVRVLAKCQTTTEQHLEKEAERQDWRWKDMQHQFREIQSLVHR</sequence>
<proteinExistence type="predicted"/>
<organism evidence="2">
    <name type="scientific">Nothobranchius korthausae</name>
    <dbReference type="NCBI Taxonomy" id="1143690"/>
    <lineage>
        <taxon>Eukaryota</taxon>
        <taxon>Metazoa</taxon>
        <taxon>Chordata</taxon>
        <taxon>Craniata</taxon>
        <taxon>Vertebrata</taxon>
        <taxon>Euteleostomi</taxon>
        <taxon>Actinopterygii</taxon>
        <taxon>Neopterygii</taxon>
        <taxon>Teleostei</taxon>
        <taxon>Neoteleostei</taxon>
        <taxon>Acanthomorphata</taxon>
        <taxon>Ovalentaria</taxon>
        <taxon>Atherinomorphae</taxon>
        <taxon>Cyprinodontiformes</taxon>
        <taxon>Nothobranchiidae</taxon>
        <taxon>Nothobranchius</taxon>
    </lineage>
</organism>
<gene>
    <name evidence="2" type="primary">GIN1</name>
</gene>
<evidence type="ECO:0000256" key="1">
    <source>
        <dbReference type="SAM" id="MobiDB-lite"/>
    </source>
</evidence>
<dbReference type="AlphaFoldDB" id="A0A1A8ET53"/>
<name>A0A1A8ET53_9TELE</name>
<evidence type="ECO:0000313" key="2">
    <source>
        <dbReference type="EMBL" id="SBQ50042.1"/>
    </source>
</evidence>
<reference evidence="2" key="1">
    <citation type="submission" date="2016-05" db="EMBL/GenBank/DDBJ databases">
        <authorList>
            <person name="Lavstsen T."/>
            <person name="Jespersen J.S."/>
        </authorList>
    </citation>
    <scope>NUCLEOTIDE SEQUENCE</scope>
    <source>
        <tissue evidence="2">Brain</tissue>
    </source>
</reference>
<feature type="non-terminal residue" evidence="2">
    <location>
        <position position="88"/>
    </location>
</feature>